<dbReference type="RefSeq" id="WP_170883120.1">
    <property type="nucleotide sequence ID" value="NZ_JABEYA020000009.1"/>
</dbReference>
<sequence>MKQFWRLLNKRFVVLSLREKWLITGGGLLVIALAALTMMIDPTLESNRGLSKQLGAVTKNVEGLHNEIEVIQAKLASDPNQNIDVEFKRLLMESQQLSEQLAKVVETLISPSQMAQLLEQVLLETRGLRLVGLESIGAESITGNGENQTGYYLHPVKIELTGPYFAILAYLDTLESLPVNYFWRSFSYTVESYPKARLILEVYTLGTRQEFIGG</sequence>
<accession>A0ABT8BPD3</accession>
<keyword evidence="3" id="KW-1185">Reference proteome</keyword>
<evidence type="ECO:0000313" key="3">
    <source>
        <dbReference type="Proteomes" id="UP001238540"/>
    </source>
</evidence>
<protein>
    <submittedName>
        <fullName evidence="2">MSHA biogenesis protein MshJ</fullName>
    </submittedName>
</protein>
<evidence type="ECO:0000313" key="2">
    <source>
        <dbReference type="EMBL" id="MDN3608299.1"/>
    </source>
</evidence>
<dbReference type="EMBL" id="JAUFQC010000001">
    <property type="protein sequence ID" value="MDN3608299.1"/>
    <property type="molecule type" value="Genomic_DNA"/>
</dbReference>
<keyword evidence="1" id="KW-0472">Membrane</keyword>
<evidence type="ECO:0000256" key="1">
    <source>
        <dbReference type="SAM" id="Phobius"/>
    </source>
</evidence>
<name>A0ABT8BPD3_9VIBR</name>
<comment type="caution">
    <text evidence="2">The sequence shown here is derived from an EMBL/GenBank/DDBJ whole genome shotgun (WGS) entry which is preliminary data.</text>
</comment>
<reference evidence="3" key="1">
    <citation type="journal article" date="2019" name="Int. J. Syst. Evol. Microbiol.">
        <title>The Global Catalogue of Microorganisms (GCM) 10K type strain sequencing project: providing services to taxonomists for standard genome sequencing and annotation.</title>
        <authorList>
            <consortium name="The Broad Institute Genomics Platform"/>
            <consortium name="The Broad Institute Genome Sequencing Center for Infectious Disease"/>
            <person name="Wu L."/>
            <person name="Ma J."/>
        </authorList>
    </citation>
    <scope>NUCLEOTIDE SEQUENCE [LARGE SCALE GENOMIC DNA]</scope>
    <source>
        <strain evidence="3">CECT 7398</strain>
    </source>
</reference>
<organism evidence="2 3">
    <name type="scientific">Vibrio ostreicida</name>
    <dbReference type="NCBI Taxonomy" id="526588"/>
    <lineage>
        <taxon>Bacteria</taxon>
        <taxon>Pseudomonadati</taxon>
        <taxon>Pseudomonadota</taxon>
        <taxon>Gammaproteobacteria</taxon>
        <taxon>Vibrionales</taxon>
        <taxon>Vibrionaceae</taxon>
        <taxon>Vibrio</taxon>
    </lineage>
</organism>
<dbReference type="Proteomes" id="UP001238540">
    <property type="component" value="Unassembled WGS sequence"/>
</dbReference>
<feature type="transmembrane region" description="Helical" evidence="1">
    <location>
        <begin position="21"/>
        <end position="40"/>
    </location>
</feature>
<keyword evidence="1" id="KW-0812">Transmembrane</keyword>
<gene>
    <name evidence="2" type="ORF">QWZ16_00670</name>
</gene>
<proteinExistence type="predicted"/>
<keyword evidence="1" id="KW-1133">Transmembrane helix</keyword>